<accession>A0AA37S5D3</accession>
<proteinExistence type="predicted"/>
<gene>
    <name evidence="1" type="ORF">GCM10007914_29430</name>
</gene>
<dbReference type="AlphaFoldDB" id="A0AA37S5D3"/>
<organism evidence="1 2">
    <name type="scientific">Pseudoalteromonas tetraodonis GFC</name>
    <dbReference type="NCBI Taxonomy" id="1315271"/>
    <lineage>
        <taxon>Bacteria</taxon>
        <taxon>Pseudomonadati</taxon>
        <taxon>Pseudomonadota</taxon>
        <taxon>Gammaproteobacteria</taxon>
        <taxon>Alteromonadales</taxon>
        <taxon>Pseudoalteromonadaceae</taxon>
        <taxon>Pseudoalteromonas</taxon>
    </lineage>
</organism>
<comment type="caution">
    <text evidence="1">The sequence shown here is derived from an EMBL/GenBank/DDBJ whole genome shotgun (WGS) entry which is preliminary data.</text>
</comment>
<reference evidence="1" key="2">
    <citation type="submission" date="2023-01" db="EMBL/GenBank/DDBJ databases">
        <title>Draft genome sequence of Pseudoalteromonas tetraodonis strain NBRC 103034.</title>
        <authorList>
            <person name="Sun Q."/>
            <person name="Mori K."/>
        </authorList>
    </citation>
    <scope>NUCLEOTIDE SEQUENCE</scope>
    <source>
        <strain evidence="1">NBRC 103034</strain>
    </source>
</reference>
<name>A0AA37S5D3_9GAMM</name>
<dbReference type="EMBL" id="BSNE01000020">
    <property type="protein sequence ID" value="GLQ04062.1"/>
    <property type="molecule type" value="Genomic_DNA"/>
</dbReference>
<protein>
    <submittedName>
        <fullName evidence="1">Uncharacterized protein</fullName>
    </submittedName>
</protein>
<evidence type="ECO:0000313" key="2">
    <source>
        <dbReference type="Proteomes" id="UP001161408"/>
    </source>
</evidence>
<evidence type="ECO:0000313" key="1">
    <source>
        <dbReference type="EMBL" id="GLQ04062.1"/>
    </source>
</evidence>
<dbReference type="Proteomes" id="UP001161408">
    <property type="component" value="Unassembled WGS sequence"/>
</dbReference>
<sequence>MISYKRNDVRIDLTLMTENFQSLKDRDVFLDWFLLALRQAQIINKLRSVEVCPRCKTYITFGTNGKKISSYEYRIPNGEFNIVINSSILHLVSVHNLVPDTTIVSALENLYCKAPEY</sequence>
<keyword evidence="2" id="KW-1185">Reference proteome</keyword>
<reference evidence="1" key="1">
    <citation type="journal article" date="2014" name="Int. J. Syst. Evol. Microbiol.">
        <title>Complete genome sequence of Corynebacterium casei LMG S-19264T (=DSM 44701T), isolated from a smear-ripened cheese.</title>
        <authorList>
            <consortium name="US DOE Joint Genome Institute (JGI-PGF)"/>
            <person name="Walter F."/>
            <person name="Albersmeier A."/>
            <person name="Kalinowski J."/>
            <person name="Ruckert C."/>
        </authorList>
    </citation>
    <scope>NUCLEOTIDE SEQUENCE</scope>
    <source>
        <strain evidence="1">NBRC 103034</strain>
    </source>
</reference>